<dbReference type="Proteomes" id="UP001596972">
    <property type="component" value="Unassembled WGS sequence"/>
</dbReference>
<keyword evidence="2" id="KW-1185">Reference proteome</keyword>
<sequence length="112" mass="12469">MSEIRPVEGGPHDLVHTAVRALERRRPYTAETDALVTLLRGMCERHQVPVYPDPNRRCSCGALIPWGDVLRDEPCPEMRDVLDLAGAIVEDDQRELVSLNVARRTVQGGGAR</sequence>
<evidence type="ECO:0000313" key="2">
    <source>
        <dbReference type="Proteomes" id="UP001596972"/>
    </source>
</evidence>
<organism evidence="1 2">
    <name type="scientific">Actinomadura sediminis</name>
    <dbReference type="NCBI Taxonomy" id="1038904"/>
    <lineage>
        <taxon>Bacteria</taxon>
        <taxon>Bacillati</taxon>
        <taxon>Actinomycetota</taxon>
        <taxon>Actinomycetes</taxon>
        <taxon>Streptosporangiales</taxon>
        <taxon>Thermomonosporaceae</taxon>
        <taxon>Actinomadura</taxon>
    </lineage>
</organism>
<dbReference type="EMBL" id="JBHTJA010000034">
    <property type="protein sequence ID" value="MFD0902375.1"/>
    <property type="molecule type" value="Genomic_DNA"/>
</dbReference>
<gene>
    <name evidence="1" type="ORF">ACFQ11_18395</name>
</gene>
<proteinExistence type="predicted"/>
<accession>A0ABW3ERU2</accession>
<comment type="caution">
    <text evidence="1">The sequence shown here is derived from an EMBL/GenBank/DDBJ whole genome shotgun (WGS) entry which is preliminary data.</text>
</comment>
<protein>
    <submittedName>
        <fullName evidence="1">Uncharacterized protein</fullName>
    </submittedName>
</protein>
<name>A0ABW3ERU2_9ACTN</name>
<evidence type="ECO:0000313" key="1">
    <source>
        <dbReference type="EMBL" id="MFD0902375.1"/>
    </source>
</evidence>
<dbReference type="RefSeq" id="WP_378300088.1">
    <property type="nucleotide sequence ID" value="NZ_JBHTJA010000034.1"/>
</dbReference>
<reference evidence="2" key="1">
    <citation type="journal article" date="2019" name="Int. J. Syst. Evol. Microbiol.">
        <title>The Global Catalogue of Microorganisms (GCM) 10K type strain sequencing project: providing services to taxonomists for standard genome sequencing and annotation.</title>
        <authorList>
            <consortium name="The Broad Institute Genomics Platform"/>
            <consortium name="The Broad Institute Genome Sequencing Center for Infectious Disease"/>
            <person name="Wu L."/>
            <person name="Ma J."/>
        </authorList>
    </citation>
    <scope>NUCLEOTIDE SEQUENCE [LARGE SCALE GENOMIC DNA]</scope>
    <source>
        <strain evidence="2">JCM 31202</strain>
    </source>
</reference>